<dbReference type="Proteomes" id="UP001597369">
    <property type="component" value="Unassembled WGS sequence"/>
</dbReference>
<dbReference type="Gene3D" id="3.30.565.10">
    <property type="entry name" value="Histidine kinase-like ATPase, C-terminal domain"/>
    <property type="match status" value="1"/>
</dbReference>
<dbReference type="SUPFAM" id="SSF55874">
    <property type="entry name" value="ATPase domain of HSP90 chaperone/DNA topoisomerase II/histidine kinase"/>
    <property type="match status" value="1"/>
</dbReference>
<protein>
    <submittedName>
        <fullName evidence="1">Sacsin N-terminal ATP-binding-like domain-containing protein</fullName>
    </submittedName>
</protein>
<comment type="caution">
    <text evidence="1">The sequence shown here is derived from an EMBL/GenBank/DDBJ whole genome shotgun (WGS) entry which is preliminary data.</text>
</comment>
<gene>
    <name evidence="1" type="ORF">ACFSKU_14615</name>
</gene>
<organism evidence="1 2">
    <name type="scientific">Pontibacter silvestris</name>
    <dbReference type="NCBI Taxonomy" id="2305183"/>
    <lineage>
        <taxon>Bacteria</taxon>
        <taxon>Pseudomonadati</taxon>
        <taxon>Bacteroidota</taxon>
        <taxon>Cytophagia</taxon>
        <taxon>Cytophagales</taxon>
        <taxon>Hymenobacteraceae</taxon>
        <taxon>Pontibacter</taxon>
    </lineage>
</organism>
<keyword evidence="2" id="KW-1185">Reference proteome</keyword>
<dbReference type="NCBIfam" id="NF047352">
    <property type="entry name" value="P_loop_sacsin"/>
    <property type="match status" value="1"/>
</dbReference>
<dbReference type="InterPro" id="IPR036890">
    <property type="entry name" value="HATPase_C_sf"/>
</dbReference>
<dbReference type="EMBL" id="JBHUHV010000043">
    <property type="protein sequence ID" value="MFD2068123.1"/>
    <property type="molecule type" value="Genomic_DNA"/>
</dbReference>
<evidence type="ECO:0000313" key="1">
    <source>
        <dbReference type="EMBL" id="MFD2068123.1"/>
    </source>
</evidence>
<name>A0ABW4WZM3_9BACT</name>
<dbReference type="RefSeq" id="WP_229962867.1">
    <property type="nucleotide sequence ID" value="NZ_JAJJWI010000036.1"/>
</dbReference>
<sequence length="1804" mass="208593">MLSAEVIKSKLLKYWQIDQLQFIAEFRKPKPKSPFGFFINFRIPDKDRTLLYPRMDGYMFSRQISCHQYNADDLVDGQYYKVDLEPEADDKRTTNPFQLKVVSYSAVDDYKSPQDFIKYWFSRKGENPGDASTIASQLKLNELELYTHTKRFVFELIQNADDMPLSNDGVNIELYLLKNHLLFLHNGQFFTRDNVRAISDAAKSTKTKSETQTGYKGIGFKSVFTDSNRVYIKSADYSFKFDKLAPIYKDFWSLYADYYNSKTPTAKKEFELEYRGNEKHYTNIDLIPWQIKPIWVDWQDYPEELKNSPFFNNQQVAIALEVGEAILKQKDYEGMIYSLIREPRFLLFLRKTKVFSYKPFSSSEPVIISVRDNQIGLDVFRNNELISSYVREDFQINIQNEDFEKAGLNFKRREVDGGKIEFHDADGLKLENIPEKLGRLNKTSISFAAKINGTAIEELSKDETILFNYLPTSDQRFGFPYLVNADFISKSDREFIQIENLWNHYLFYHIGFKTIEWISKLGSIVNESLGKKYFPYAKTYLNLLPVNLLDERNEELATINKAFNNGIRGGIKEVPFIIDSRGNLKKCEEIIIDDTGISSVLGPKFFKEISATSKELPLIVLSQLQLKSNYLNIERFNSVNLEAVLVTAENKDLLSSFIQKLYDFKYIKFLEWLDDFCVKYSGDREWLLNLPIIRSSDFVLSLNDVLFKEDFYLKTSKIKDIEGILINIGYELSTFYIDDYQNIYGAVLGKSETYLNIDIKIYERIAANTLLHKLNASEKNSLLSFFEKLDQVGKTKFAHSIKLFQSSVDNGKLKPLGSLITNTCPNLPFWLAAFVINQQEEKGLASGFKKHLIKQDEILEKIFCNPSTFDELKFSVKANQVNSFYTYILELYQSLPTDKKLIYTGIPWLYLDSIDAFQLPAEAYCPDSLLNLDQDKYERIKYLLETSSEAKLPVHSSLPVIKAFALGCKKGTVSQIITKANSFVLDHINDFLDWLKNNGEKIFFQLFNIIKSNNVFTFSRTLGPQQYYTEDSKLVEAISAVNSFNSKLALLPSELYSEDRKAIGLLEGNELIEYLIKNGLFSTRHVDFIHKTKEIALKKLFIECLSSIDLLSTEKYDKDSDAHKVLEIIVELGKEDDKLYDNVINKITIDGHFLSRKNVSDDVIFTFPNGVNLPERKYELKLSNILYNYKNETESLTLVINNFIDFKYISSLRKVFKTALKKHVEIFNEIHSSHSHYLTPSQILFLLLHKENNPTLDFRKGKLDFDDYLFDKDPVKAKELSLEMLSLFYENNYTRFHQLGFNFREISFDNILLDKSYALPHEQLASWVLEWLEIGDKVAKIRFLINSGINGDESAVIQLRKGLLESDRDTFDRGLANLTNIGLLKHTLDWLMIKQVEGDLVFSKEYLKPIYEKLEKNQVLIINLPVPVVKAFGSDAFKLVKQSTEQVFHYTHSGWGEWGSEIFASISQSGGYVLDGILSDNYKSNLKPIVANVSEAPDEELLKRDSKLLSEPYYTNWSLRTNYPIFIYKGGSMLPHQINYYNLFTKQKLSGKALNLKGSIYITADELKELPYPLKNIIPKEVYNDLSNAKVEYEKKLRREQIEVIYSDEEADALKRLFGDDIPRGFHKDLNLSALIKGLVYLTHSGYETSEAEENLKVTHEYSQLYPVYPSNQDKSFSSALNIKCRSAKSGLLYLRASSWKGLKDSNTYLYVLTGNNNTDCQLFKTREEVIKDDKADYRVIRMESTGSPTELDAILEGRFDPENMWLIIRVADKKEYKSIFEKIREKEANDSIDDLNLGNENLD</sequence>
<evidence type="ECO:0000313" key="2">
    <source>
        <dbReference type="Proteomes" id="UP001597369"/>
    </source>
</evidence>
<dbReference type="PANTHER" id="PTHR32387">
    <property type="entry name" value="WU:FJ29H11"/>
    <property type="match status" value="1"/>
</dbReference>
<proteinExistence type="predicted"/>
<dbReference type="PANTHER" id="PTHR32387:SF0">
    <property type="entry name" value="PROTEIN NO VEIN"/>
    <property type="match status" value="1"/>
</dbReference>
<reference evidence="2" key="1">
    <citation type="journal article" date="2019" name="Int. J. Syst. Evol. Microbiol.">
        <title>The Global Catalogue of Microorganisms (GCM) 10K type strain sequencing project: providing services to taxonomists for standard genome sequencing and annotation.</title>
        <authorList>
            <consortium name="The Broad Institute Genomics Platform"/>
            <consortium name="The Broad Institute Genome Sequencing Center for Infectious Disease"/>
            <person name="Wu L."/>
            <person name="Ma J."/>
        </authorList>
    </citation>
    <scope>NUCLEOTIDE SEQUENCE [LARGE SCALE GENOMIC DNA]</scope>
    <source>
        <strain evidence="2">JCM 16545</strain>
    </source>
</reference>
<accession>A0ABW4WZM3</accession>
<dbReference type="InterPro" id="IPR052957">
    <property type="entry name" value="Auxin_embryo_med"/>
</dbReference>